<dbReference type="CDD" id="cd01948">
    <property type="entry name" value="EAL"/>
    <property type="match status" value="1"/>
</dbReference>
<proteinExistence type="predicted"/>
<dbReference type="AlphaFoldDB" id="A0A935T932"/>
<dbReference type="InterPro" id="IPR001633">
    <property type="entry name" value="EAL_dom"/>
</dbReference>
<evidence type="ECO:0000259" key="1">
    <source>
        <dbReference type="PROSITE" id="PS50883"/>
    </source>
</evidence>
<dbReference type="Pfam" id="PF00990">
    <property type="entry name" value="GGDEF"/>
    <property type="match status" value="1"/>
</dbReference>
<dbReference type="InterPro" id="IPR029787">
    <property type="entry name" value="Nucleotide_cyclase"/>
</dbReference>
<dbReference type="PROSITE" id="PS50883">
    <property type="entry name" value="EAL"/>
    <property type="match status" value="1"/>
</dbReference>
<dbReference type="Gene3D" id="3.20.20.450">
    <property type="entry name" value="EAL domain"/>
    <property type="match status" value="1"/>
</dbReference>
<dbReference type="InterPro" id="IPR000160">
    <property type="entry name" value="GGDEF_dom"/>
</dbReference>
<dbReference type="PANTHER" id="PTHR44757">
    <property type="entry name" value="DIGUANYLATE CYCLASE DGCP"/>
    <property type="match status" value="1"/>
</dbReference>
<evidence type="ECO:0000313" key="3">
    <source>
        <dbReference type="EMBL" id="MBK7954001.1"/>
    </source>
</evidence>
<dbReference type="InterPro" id="IPR035919">
    <property type="entry name" value="EAL_sf"/>
</dbReference>
<dbReference type="InterPro" id="IPR043128">
    <property type="entry name" value="Rev_trsase/Diguanyl_cyclase"/>
</dbReference>
<dbReference type="Pfam" id="PF00563">
    <property type="entry name" value="EAL"/>
    <property type="match status" value="1"/>
</dbReference>
<dbReference type="SUPFAM" id="SSF141868">
    <property type="entry name" value="EAL domain-like"/>
    <property type="match status" value="1"/>
</dbReference>
<comment type="caution">
    <text evidence="3">The sequence shown here is derived from an EMBL/GenBank/DDBJ whole genome shotgun (WGS) entry which is preliminary data.</text>
</comment>
<name>A0A935T932_9PROT</name>
<dbReference type="PANTHER" id="PTHR44757:SF2">
    <property type="entry name" value="BIOFILM ARCHITECTURE MAINTENANCE PROTEIN MBAA"/>
    <property type="match status" value="1"/>
</dbReference>
<dbReference type="Gene3D" id="3.30.70.270">
    <property type="match status" value="1"/>
</dbReference>
<dbReference type="InterPro" id="IPR052155">
    <property type="entry name" value="Biofilm_reg_signaling"/>
</dbReference>
<feature type="domain" description="GGDEF" evidence="2">
    <location>
        <begin position="1"/>
        <end position="77"/>
    </location>
</feature>
<accession>A0A935T932</accession>
<protein>
    <submittedName>
        <fullName evidence="3">EAL domain-containing protein</fullName>
    </submittedName>
</protein>
<dbReference type="SUPFAM" id="SSF55073">
    <property type="entry name" value="Nucleotide cyclase"/>
    <property type="match status" value="1"/>
</dbReference>
<sequence>MLEITRREHAGQVARKLLATLAEPFFLERHEVLLSASIGISIFPDDGRDTESLLKNADVAMFRAKRRGSNAHIFYSQETNQRSFEQLKLDQSFVRGIPGDQDDSAIARAIISMAHNLRLSVIAEGVETAAQMEFLRAAGCEEVQGYYCSRPLPPQEFAELLPVSKH</sequence>
<dbReference type="PROSITE" id="PS50887">
    <property type="entry name" value="GGDEF"/>
    <property type="match status" value="1"/>
</dbReference>
<evidence type="ECO:0000313" key="4">
    <source>
        <dbReference type="Proteomes" id="UP000706151"/>
    </source>
</evidence>
<organism evidence="3 4">
    <name type="scientific">Candidatus Accumulibacter affinis</name>
    <dbReference type="NCBI Taxonomy" id="2954384"/>
    <lineage>
        <taxon>Bacteria</taxon>
        <taxon>Pseudomonadati</taxon>
        <taxon>Pseudomonadota</taxon>
        <taxon>Betaproteobacteria</taxon>
        <taxon>Candidatus Accumulibacter</taxon>
    </lineage>
</organism>
<dbReference type="Proteomes" id="UP000706151">
    <property type="component" value="Unassembled WGS sequence"/>
</dbReference>
<dbReference type="SMART" id="SM00052">
    <property type="entry name" value="EAL"/>
    <property type="match status" value="1"/>
</dbReference>
<gene>
    <name evidence="3" type="ORF">IPK02_08605</name>
</gene>
<feature type="domain" description="EAL" evidence="1">
    <location>
        <begin position="1"/>
        <end position="165"/>
    </location>
</feature>
<dbReference type="EMBL" id="JADJOT010000008">
    <property type="protein sequence ID" value="MBK7954001.1"/>
    <property type="molecule type" value="Genomic_DNA"/>
</dbReference>
<evidence type="ECO:0000259" key="2">
    <source>
        <dbReference type="PROSITE" id="PS50887"/>
    </source>
</evidence>
<reference evidence="3 4" key="1">
    <citation type="submission" date="2020-10" db="EMBL/GenBank/DDBJ databases">
        <title>Connecting structure to function with the recovery of over 1000 high-quality activated sludge metagenome-assembled genomes encoding full-length rRNA genes using long-read sequencing.</title>
        <authorList>
            <person name="Singleton C.M."/>
            <person name="Petriglieri F."/>
            <person name="Kristensen J.M."/>
            <person name="Kirkegaard R.H."/>
            <person name="Michaelsen T.Y."/>
            <person name="Andersen M.H."/>
            <person name="Karst S.M."/>
            <person name="Dueholm M.S."/>
            <person name="Nielsen P.H."/>
            <person name="Albertsen M."/>
        </authorList>
    </citation>
    <scope>NUCLEOTIDE SEQUENCE [LARGE SCALE GENOMIC DNA]</scope>
    <source>
        <strain evidence="3">Fred_18-Q3-R57-64_BAT3C.720</strain>
    </source>
</reference>